<evidence type="ECO:0000313" key="1">
    <source>
        <dbReference type="EMBL" id="TFU00055.1"/>
    </source>
</evidence>
<dbReference type="OrthoDB" id="6810016at2"/>
<dbReference type="PANTHER" id="PTHR11102">
    <property type="entry name" value="SEL-1-LIKE PROTEIN"/>
    <property type="match status" value="1"/>
</dbReference>
<proteinExistence type="predicted"/>
<dbReference type="EMBL" id="SIHO01000005">
    <property type="protein sequence ID" value="TFU00055.1"/>
    <property type="molecule type" value="Genomic_DNA"/>
</dbReference>
<dbReference type="SMART" id="SM00671">
    <property type="entry name" value="SEL1"/>
    <property type="match status" value="3"/>
</dbReference>
<dbReference type="AlphaFoldDB" id="A0A4Y9EJB6"/>
<comment type="caution">
    <text evidence="1">The sequence shown here is derived from an EMBL/GenBank/DDBJ whole genome shotgun (WGS) entry which is preliminary data.</text>
</comment>
<dbReference type="SUPFAM" id="SSF81901">
    <property type="entry name" value="HCP-like"/>
    <property type="match status" value="1"/>
</dbReference>
<dbReference type="RefSeq" id="WP_135247236.1">
    <property type="nucleotide sequence ID" value="NZ_SIHO01000005.1"/>
</dbReference>
<name>A0A4Y9EJB6_9SPHN</name>
<gene>
    <name evidence="1" type="ORF">EUV02_15520</name>
</gene>
<protein>
    <submittedName>
        <fullName evidence="1">Sel1 repeat family protein</fullName>
    </submittedName>
</protein>
<dbReference type="InterPro" id="IPR006597">
    <property type="entry name" value="Sel1-like"/>
</dbReference>
<evidence type="ECO:0000313" key="2">
    <source>
        <dbReference type="Proteomes" id="UP000297737"/>
    </source>
</evidence>
<organism evidence="1 2">
    <name type="scientific">Glacieibacterium arshaanense</name>
    <dbReference type="NCBI Taxonomy" id="2511025"/>
    <lineage>
        <taxon>Bacteria</taxon>
        <taxon>Pseudomonadati</taxon>
        <taxon>Pseudomonadota</taxon>
        <taxon>Alphaproteobacteria</taxon>
        <taxon>Sphingomonadales</taxon>
        <taxon>Sphingosinicellaceae</taxon>
        <taxon>Glacieibacterium</taxon>
    </lineage>
</organism>
<dbReference type="InterPro" id="IPR050767">
    <property type="entry name" value="Sel1_AlgK"/>
</dbReference>
<keyword evidence="2" id="KW-1185">Reference proteome</keyword>
<dbReference type="PANTHER" id="PTHR11102:SF160">
    <property type="entry name" value="ERAD-ASSOCIATED E3 UBIQUITIN-PROTEIN LIGASE COMPONENT HRD3"/>
    <property type="match status" value="1"/>
</dbReference>
<dbReference type="InterPro" id="IPR011990">
    <property type="entry name" value="TPR-like_helical_dom_sf"/>
</dbReference>
<reference evidence="1 2" key="1">
    <citation type="submission" date="2019-02" db="EMBL/GenBank/DDBJ databases">
        <title>Polymorphobacter sp. isolated from the lake at the Tibet of China.</title>
        <authorList>
            <person name="Li A."/>
        </authorList>
    </citation>
    <scope>NUCLEOTIDE SEQUENCE [LARGE SCALE GENOMIC DNA]</scope>
    <source>
        <strain evidence="1 2">DJ1R-1</strain>
    </source>
</reference>
<dbReference type="Gene3D" id="1.25.40.10">
    <property type="entry name" value="Tetratricopeptide repeat domain"/>
    <property type="match status" value="1"/>
</dbReference>
<dbReference type="Pfam" id="PF08238">
    <property type="entry name" value="Sel1"/>
    <property type="match status" value="4"/>
</dbReference>
<dbReference type="Proteomes" id="UP000297737">
    <property type="component" value="Unassembled WGS sequence"/>
</dbReference>
<sequence>MPSKDALLQIANAAAEAGDFDHARRCYEQGAVLGDAMCLHALGYMYDVGEGVPEDKAIAMKMYRWAWRRGNRDSASNIAVQYRGQGKFRLMFKWFERAAVAGDGSAQLEMAKCYLTGSGVRKNPEAALRCLAVAVGSIHITEYELEEAKALIADLSPRLV</sequence>
<accession>A0A4Y9EJB6</accession>